<dbReference type="EMBL" id="JAGKQM010000008">
    <property type="protein sequence ID" value="KAH0914244.1"/>
    <property type="molecule type" value="Genomic_DNA"/>
</dbReference>
<evidence type="ECO:0000256" key="1">
    <source>
        <dbReference type="SAM" id="Phobius"/>
    </source>
</evidence>
<feature type="transmembrane region" description="Helical" evidence="1">
    <location>
        <begin position="288"/>
        <end position="310"/>
    </location>
</feature>
<proteinExistence type="predicted"/>
<reference evidence="2 3" key="1">
    <citation type="submission" date="2021-05" db="EMBL/GenBank/DDBJ databases">
        <title>Genome Assembly of Synthetic Allotetraploid Brassica napus Reveals Homoeologous Exchanges between Subgenomes.</title>
        <authorList>
            <person name="Davis J.T."/>
        </authorList>
    </citation>
    <scope>NUCLEOTIDE SEQUENCE [LARGE SCALE GENOMIC DNA]</scope>
    <source>
        <strain evidence="3">cv. Da-Ae</strain>
        <tissue evidence="2">Seedling</tissue>
    </source>
</reference>
<keyword evidence="1" id="KW-0812">Transmembrane</keyword>
<sequence length="377" mass="43361">MDMSQGKSLADSIKAKLESLSSLSNQCCIYKVPNKLRRLNPDVYSPRLVSFGPFHRGKEDLQAMEEHKYRYLQSFLPRVTFSLEDLVRVARTWEEDARSCYAEDVKLNSYEFVKMLVVDGSFLVELILRSRYPHLVTENDRIFGKPWMITDGFFSLLTPYYQQGTPSILEMVKSHFSCFLSNIDDKMFESSEPEHFVDLLRSCYLPLVPIILEEGISTVYNAPKATELHNAGVKFKDIMNSGIFMNSLGAAEDISDVFDSICTEVIFGRKFYFQSLSENLQSYCNTPWTISTILGQLLLFWLLCFFSFSLSYRLYALSWLCELLPQVKRLSQCQINKPEHLPEPKSKYPKNSILQTLSSYKETGYLAADNSAFNLSI</sequence>
<keyword evidence="1" id="KW-0472">Membrane</keyword>
<keyword evidence="3" id="KW-1185">Reference proteome</keyword>
<dbReference type="PANTHER" id="PTHR31170">
    <property type="entry name" value="BNAC04G53230D PROTEIN"/>
    <property type="match status" value="1"/>
</dbReference>
<gene>
    <name evidence="2" type="ORF">HID58_028690</name>
</gene>
<evidence type="ECO:0000313" key="2">
    <source>
        <dbReference type="EMBL" id="KAH0914244.1"/>
    </source>
</evidence>
<dbReference type="PANTHER" id="PTHR31170:SF25">
    <property type="entry name" value="BNAA09G04570D PROTEIN"/>
    <property type="match status" value="1"/>
</dbReference>
<evidence type="ECO:0000313" key="3">
    <source>
        <dbReference type="Proteomes" id="UP000824890"/>
    </source>
</evidence>
<dbReference type="InterPro" id="IPR004158">
    <property type="entry name" value="DUF247_pln"/>
</dbReference>
<accession>A0ABQ8CAY1</accession>
<comment type="caution">
    <text evidence="2">The sequence shown here is derived from an EMBL/GenBank/DDBJ whole genome shotgun (WGS) entry which is preliminary data.</text>
</comment>
<organism evidence="2 3">
    <name type="scientific">Brassica napus</name>
    <name type="common">Rape</name>
    <dbReference type="NCBI Taxonomy" id="3708"/>
    <lineage>
        <taxon>Eukaryota</taxon>
        <taxon>Viridiplantae</taxon>
        <taxon>Streptophyta</taxon>
        <taxon>Embryophyta</taxon>
        <taxon>Tracheophyta</taxon>
        <taxon>Spermatophyta</taxon>
        <taxon>Magnoliopsida</taxon>
        <taxon>eudicotyledons</taxon>
        <taxon>Gunneridae</taxon>
        <taxon>Pentapetalae</taxon>
        <taxon>rosids</taxon>
        <taxon>malvids</taxon>
        <taxon>Brassicales</taxon>
        <taxon>Brassicaceae</taxon>
        <taxon>Brassiceae</taxon>
        <taxon>Brassica</taxon>
    </lineage>
</organism>
<name>A0ABQ8CAY1_BRANA</name>
<dbReference type="Pfam" id="PF03140">
    <property type="entry name" value="DUF247"/>
    <property type="match status" value="1"/>
</dbReference>
<protein>
    <submittedName>
        <fullName evidence="2">Uncharacterized protein</fullName>
    </submittedName>
</protein>
<dbReference type="Proteomes" id="UP000824890">
    <property type="component" value="Unassembled WGS sequence"/>
</dbReference>
<keyword evidence="1" id="KW-1133">Transmembrane helix</keyword>